<dbReference type="GO" id="GO:0030246">
    <property type="term" value="F:carbohydrate binding"/>
    <property type="evidence" value="ECO:0007669"/>
    <property type="project" value="UniProtKB-KW"/>
</dbReference>
<reference evidence="3 4" key="1">
    <citation type="submission" date="2018-10" db="EMBL/GenBank/DDBJ databases">
        <title>Sequencing the genomes of 1000 actinobacteria strains.</title>
        <authorList>
            <person name="Klenk H.-P."/>
        </authorList>
    </citation>
    <scope>NUCLEOTIDE SEQUENCE [LARGE SCALE GENOMIC DNA]</scope>
    <source>
        <strain evidence="3 4">DSM 43800</strain>
    </source>
</reference>
<evidence type="ECO:0000313" key="3">
    <source>
        <dbReference type="EMBL" id="RKT55783.1"/>
    </source>
</evidence>
<dbReference type="RefSeq" id="WP_121007442.1">
    <property type="nucleotide sequence ID" value="NZ_RBXO01000001.1"/>
</dbReference>
<evidence type="ECO:0000256" key="1">
    <source>
        <dbReference type="SAM" id="SignalP"/>
    </source>
</evidence>
<dbReference type="Pfam" id="PF00652">
    <property type="entry name" value="Ricin_B_lectin"/>
    <property type="match status" value="1"/>
</dbReference>
<keyword evidence="3" id="KW-0430">Lectin</keyword>
<proteinExistence type="predicted"/>
<dbReference type="PROSITE" id="PS50231">
    <property type="entry name" value="RICIN_B_LECTIN"/>
    <property type="match status" value="1"/>
</dbReference>
<dbReference type="InterPro" id="IPR035992">
    <property type="entry name" value="Ricin_B-like_lectins"/>
</dbReference>
<organism evidence="3 4">
    <name type="scientific">Saccharothrix australiensis</name>
    <dbReference type="NCBI Taxonomy" id="2072"/>
    <lineage>
        <taxon>Bacteria</taxon>
        <taxon>Bacillati</taxon>
        <taxon>Actinomycetota</taxon>
        <taxon>Actinomycetes</taxon>
        <taxon>Pseudonocardiales</taxon>
        <taxon>Pseudonocardiaceae</taxon>
        <taxon>Saccharothrix</taxon>
    </lineage>
</organism>
<name>A0A495W548_9PSEU</name>
<feature type="chain" id="PRO_5039433877" evidence="1">
    <location>
        <begin position="28"/>
        <end position="192"/>
    </location>
</feature>
<dbReference type="AlphaFoldDB" id="A0A495W548"/>
<accession>A0A495W548</accession>
<sequence>MRSLARLARLSAAAASAVLLLAAGATAAHGAPAPGTGLTAPGTGVSAFPAAHLVSRIAPHRCLDVDARTLNKPRSNVQLWDCRWEGDPDQPHQLFDQLSILDRPSYEFRLRNQKSGKCLTYHPGGYPKPVWVERCDREGQGWRVQAVSGGHQFVAIQTAGLCLNVVETSGPPRAGIDLWQCAEQPHNTWTVS</sequence>
<comment type="caution">
    <text evidence="3">The sequence shown here is derived from an EMBL/GenBank/DDBJ whole genome shotgun (WGS) entry which is preliminary data.</text>
</comment>
<dbReference type="EMBL" id="RBXO01000001">
    <property type="protein sequence ID" value="RKT55783.1"/>
    <property type="molecule type" value="Genomic_DNA"/>
</dbReference>
<feature type="domain" description="Ricin B lectin" evidence="2">
    <location>
        <begin position="108"/>
        <end position="191"/>
    </location>
</feature>
<dbReference type="Proteomes" id="UP000282084">
    <property type="component" value="Unassembled WGS sequence"/>
</dbReference>
<evidence type="ECO:0000313" key="4">
    <source>
        <dbReference type="Proteomes" id="UP000282084"/>
    </source>
</evidence>
<feature type="signal peptide" evidence="1">
    <location>
        <begin position="1"/>
        <end position="27"/>
    </location>
</feature>
<protein>
    <submittedName>
        <fullName evidence="3">Ricin-type beta-trefoil lectin protein</fullName>
    </submittedName>
</protein>
<dbReference type="SUPFAM" id="SSF50370">
    <property type="entry name" value="Ricin B-like lectins"/>
    <property type="match status" value="1"/>
</dbReference>
<dbReference type="InterPro" id="IPR000772">
    <property type="entry name" value="Ricin_B_lectin"/>
</dbReference>
<keyword evidence="1" id="KW-0732">Signal</keyword>
<dbReference type="CDD" id="cd00161">
    <property type="entry name" value="beta-trefoil_Ricin-like"/>
    <property type="match status" value="1"/>
</dbReference>
<keyword evidence="4" id="KW-1185">Reference proteome</keyword>
<dbReference type="OrthoDB" id="4273937at2"/>
<evidence type="ECO:0000259" key="2">
    <source>
        <dbReference type="Pfam" id="PF00652"/>
    </source>
</evidence>
<dbReference type="Gene3D" id="2.80.10.50">
    <property type="match status" value="1"/>
</dbReference>
<gene>
    <name evidence="3" type="ORF">C8E97_4470</name>
</gene>